<accession>A0ABU2K060</accession>
<evidence type="ECO:0000313" key="1">
    <source>
        <dbReference type="EMBL" id="MDT0270575.1"/>
    </source>
</evidence>
<organism evidence="1 2">
    <name type="scientific">Streptomyces chisholmiae</name>
    <dbReference type="NCBI Taxonomy" id="3075540"/>
    <lineage>
        <taxon>Bacteria</taxon>
        <taxon>Bacillati</taxon>
        <taxon>Actinomycetota</taxon>
        <taxon>Actinomycetes</taxon>
        <taxon>Kitasatosporales</taxon>
        <taxon>Streptomycetaceae</taxon>
        <taxon>Streptomyces</taxon>
    </lineage>
</organism>
<sequence>MIVVQSLALVLLAAVVAAFAGVWLAEARIAVRRRVVVNLSDGSAIDGVLLRRHRTLLVLGDATLLLPSSEPSRMDGEVLVERSRVLFVQAVR</sequence>
<protein>
    <submittedName>
        <fullName evidence="1">Uncharacterized protein</fullName>
    </submittedName>
</protein>
<proteinExistence type="predicted"/>
<evidence type="ECO:0000313" key="2">
    <source>
        <dbReference type="Proteomes" id="UP001183410"/>
    </source>
</evidence>
<name>A0ABU2K060_9ACTN</name>
<dbReference type="Proteomes" id="UP001183410">
    <property type="component" value="Unassembled WGS sequence"/>
</dbReference>
<reference evidence="2" key="1">
    <citation type="submission" date="2023-07" db="EMBL/GenBank/DDBJ databases">
        <title>30 novel species of actinomycetes from the DSMZ collection.</title>
        <authorList>
            <person name="Nouioui I."/>
        </authorList>
    </citation>
    <scope>NUCLEOTIDE SEQUENCE [LARGE SCALE GENOMIC DNA]</scope>
    <source>
        <strain evidence="2">DSM 44915</strain>
    </source>
</reference>
<gene>
    <name evidence="1" type="ORF">RM844_30310</name>
</gene>
<comment type="caution">
    <text evidence="1">The sequence shown here is derived from an EMBL/GenBank/DDBJ whole genome shotgun (WGS) entry which is preliminary data.</text>
</comment>
<dbReference type="RefSeq" id="WP_311670640.1">
    <property type="nucleotide sequence ID" value="NZ_JAVREO010000029.1"/>
</dbReference>
<keyword evidence="2" id="KW-1185">Reference proteome</keyword>
<dbReference type="EMBL" id="JAVREO010000029">
    <property type="protein sequence ID" value="MDT0270575.1"/>
    <property type="molecule type" value="Genomic_DNA"/>
</dbReference>